<gene>
    <name evidence="1" type="ORF">ElyMa_000185100</name>
</gene>
<evidence type="ECO:0000313" key="2">
    <source>
        <dbReference type="Proteomes" id="UP000762676"/>
    </source>
</evidence>
<comment type="caution">
    <text evidence="1">The sequence shown here is derived from an EMBL/GenBank/DDBJ whole genome shotgun (WGS) entry which is preliminary data.</text>
</comment>
<protein>
    <submittedName>
        <fullName evidence="1">Uncharacterized protein</fullName>
    </submittedName>
</protein>
<dbReference type="AlphaFoldDB" id="A0AAV4EV45"/>
<dbReference type="InterPro" id="IPR047273">
    <property type="entry name" value="VRTN_OTU_dom"/>
</dbReference>
<name>A0AAV4EV45_9GAST</name>
<proteinExistence type="predicted"/>
<keyword evidence="2" id="KW-1185">Reference proteome</keyword>
<evidence type="ECO:0000313" key="1">
    <source>
        <dbReference type="EMBL" id="GFR64727.1"/>
    </source>
</evidence>
<sequence>MKIAKPLQRVEQNKKRLFPFSGNRISQGRSQVVCVGIDGNCVPRSFSLSLFCTEDFHEEVRCRICIDSVVNKEHYLSLPKNELDMLCTLSECQGTTAKDIFKKEVMDVCKLGTYMGLWQMMAAATALNVKVLSVYPPKGQSCGQLLNRTVVPGKRLERRRRLKKEVQHIKQGCFRV</sequence>
<organism evidence="1 2">
    <name type="scientific">Elysia marginata</name>
    <dbReference type="NCBI Taxonomy" id="1093978"/>
    <lineage>
        <taxon>Eukaryota</taxon>
        <taxon>Metazoa</taxon>
        <taxon>Spiralia</taxon>
        <taxon>Lophotrochozoa</taxon>
        <taxon>Mollusca</taxon>
        <taxon>Gastropoda</taxon>
        <taxon>Heterobranchia</taxon>
        <taxon>Euthyneura</taxon>
        <taxon>Panpulmonata</taxon>
        <taxon>Sacoglossa</taxon>
        <taxon>Placobranchoidea</taxon>
        <taxon>Plakobranchidae</taxon>
        <taxon>Elysia</taxon>
    </lineage>
</organism>
<dbReference type="EMBL" id="BMAT01000357">
    <property type="protein sequence ID" value="GFR64727.1"/>
    <property type="molecule type" value="Genomic_DNA"/>
</dbReference>
<dbReference type="Proteomes" id="UP000762676">
    <property type="component" value="Unassembled WGS sequence"/>
</dbReference>
<reference evidence="1 2" key="1">
    <citation type="journal article" date="2021" name="Elife">
        <title>Chloroplast acquisition without the gene transfer in kleptoplastic sea slugs, Plakobranchus ocellatus.</title>
        <authorList>
            <person name="Maeda T."/>
            <person name="Takahashi S."/>
            <person name="Yoshida T."/>
            <person name="Shimamura S."/>
            <person name="Takaki Y."/>
            <person name="Nagai Y."/>
            <person name="Toyoda A."/>
            <person name="Suzuki Y."/>
            <person name="Arimoto A."/>
            <person name="Ishii H."/>
            <person name="Satoh N."/>
            <person name="Nishiyama T."/>
            <person name="Hasebe M."/>
            <person name="Maruyama T."/>
            <person name="Minagawa J."/>
            <person name="Obokata J."/>
            <person name="Shigenobu S."/>
        </authorList>
    </citation>
    <scope>NUCLEOTIDE SEQUENCE [LARGE SCALE GENOMIC DNA]</scope>
</reference>
<accession>A0AAV4EV45</accession>
<dbReference type="CDD" id="cd22791">
    <property type="entry name" value="OTU_VRTN"/>
    <property type="match status" value="1"/>
</dbReference>